<dbReference type="GO" id="GO:0016616">
    <property type="term" value="F:oxidoreductase activity, acting on the CH-OH group of donors, NAD or NADP as acceptor"/>
    <property type="evidence" value="ECO:0007669"/>
    <property type="project" value="InterPro"/>
</dbReference>
<dbReference type="PANTHER" id="PTHR43490">
    <property type="entry name" value="(+)-NEOMENTHOL DEHYDROGENASE"/>
    <property type="match status" value="1"/>
</dbReference>
<dbReference type="PANTHER" id="PTHR43490:SF73">
    <property type="entry name" value="OS07G0685800 PROTEIN"/>
    <property type="match status" value="1"/>
</dbReference>
<dbReference type="InterPro" id="IPR036291">
    <property type="entry name" value="NAD(P)-bd_dom_sf"/>
</dbReference>
<dbReference type="PRINTS" id="PR00081">
    <property type="entry name" value="GDHRDH"/>
</dbReference>
<dbReference type="CDD" id="cd05324">
    <property type="entry name" value="carb_red_PTCR-like_SDR_c"/>
    <property type="match status" value="1"/>
</dbReference>
<dbReference type="AlphaFoldDB" id="A0AAV0Q915"/>
<evidence type="ECO:0000256" key="5">
    <source>
        <dbReference type="RuleBase" id="RU369024"/>
    </source>
</evidence>
<keyword evidence="2 5" id="KW-0521">NADP</keyword>
<dbReference type="PRINTS" id="PR00080">
    <property type="entry name" value="SDRFAMILY"/>
</dbReference>
<reference evidence="6" key="1">
    <citation type="submission" date="2022-08" db="EMBL/GenBank/DDBJ databases">
        <authorList>
            <person name="Gutierrez-Valencia J."/>
        </authorList>
    </citation>
    <scope>NUCLEOTIDE SEQUENCE</scope>
</reference>
<gene>
    <name evidence="6" type="ORF">LITE_LOCUS42050</name>
</gene>
<dbReference type="Proteomes" id="UP001154282">
    <property type="component" value="Unassembled WGS sequence"/>
</dbReference>
<dbReference type="InterPro" id="IPR045313">
    <property type="entry name" value="CBR1-like"/>
</dbReference>
<dbReference type="PROSITE" id="PS00061">
    <property type="entry name" value="ADH_SHORT"/>
    <property type="match status" value="1"/>
</dbReference>
<dbReference type="GO" id="GO:0016020">
    <property type="term" value="C:membrane"/>
    <property type="evidence" value="ECO:0007669"/>
    <property type="project" value="TreeGrafter"/>
</dbReference>
<name>A0AAV0Q915_9ROSI</name>
<evidence type="ECO:0000256" key="4">
    <source>
        <dbReference type="RuleBase" id="RU000363"/>
    </source>
</evidence>
<evidence type="ECO:0000256" key="2">
    <source>
        <dbReference type="ARBA" id="ARBA00022857"/>
    </source>
</evidence>
<comment type="similarity">
    <text evidence="1 4">Belongs to the short-chain dehydrogenases/reductases (SDR) family.</text>
</comment>
<dbReference type="InterPro" id="IPR020904">
    <property type="entry name" value="Sc_DH/Rdtase_CS"/>
</dbReference>
<dbReference type="Pfam" id="PF00106">
    <property type="entry name" value="adh_short"/>
    <property type="match status" value="2"/>
</dbReference>
<evidence type="ECO:0000313" key="7">
    <source>
        <dbReference type="Proteomes" id="UP001154282"/>
    </source>
</evidence>
<dbReference type="Gene3D" id="3.40.50.720">
    <property type="entry name" value="NAD(P)-binding Rossmann-like Domain"/>
    <property type="match status" value="1"/>
</dbReference>
<keyword evidence="7" id="KW-1185">Reference proteome</keyword>
<dbReference type="EC" id="1.1.1.-" evidence="5"/>
<dbReference type="InterPro" id="IPR002347">
    <property type="entry name" value="SDR_fam"/>
</dbReference>
<accession>A0AAV0Q915</accession>
<evidence type="ECO:0000313" key="6">
    <source>
        <dbReference type="EMBL" id="CAI0541326.1"/>
    </source>
</evidence>
<dbReference type="SUPFAM" id="SSF51735">
    <property type="entry name" value="NAD(P)-binding Rossmann-fold domains"/>
    <property type="match status" value="1"/>
</dbReference>
<sequence length="300" mass="32675">MQSIANCRIAVVTGANKGIGLEIVKQLAGHGVTAVLTARDVKRGTEAASSLGLPNVIFHQLDVLDSLSIHRLADFITRKFGKLDILVNNAGASEVEVDKERIKSLKIDAETWLSGKAAHLVQDAVKHTYEKAEECLNTNFYGVKATTEALLPLLKLSTCGARIVNISSLRGELRRIPSDDVRNQLGDVETLNENKLDDMVKRFLQDCKDDSLEAGGTWPSMLPAYSISKAAVNAYTRILARRHPEMKINCVHPGFVNTDLNYHTGTMTVEDGARGPVKCALLPDDGPSGCYFDQTQVAAF</sequence>
<dbReference type="EMBL" id="CAMGYJ010000009">
    <property type="protein sequence ID" value="CAI0541326.1"/>
    <property type="molecule type" value="Genomic_DNA"/>
</dbReference>
<proteinExistence type="inferred from homology"/>
<comment type="caution">
    <text evidence="6">The sequence shown here is derived from an EMBL/GenBank/DDBJ whole genome shotgun (WGS) entry which is preliminary data.</text>
</comment>
<keyword evidence="3 5" id="KW-0560">Oxidoreductase</keyword>
<evidence type="ECO:0000256" key="3">
    <source>
        <dbReference type="ARBA" id="ARBA00023002"/>
    </source>
</evidence>
<organism evidence="6 7">
    <name type="scientific">Linum tenue</name>
    <dbReference type="NCBI Taxonomy" id="586396"/>
    <lineage>
        <taxon>Eukaryota</taxon>
        <taxon>Viridiplantae</taxon>
        <taxon>Streptophyta</taxon>
        <taxon>Embryophyta</taxon>
        <taxon>Tracheophyta</taxon>
        <taxon>Spermatophyta</taxon>
        <taxon>Magnoliopsida</taxon>
        <taxon>eudicotyledons</taxon>
        <taxon>Gunneridae</taxon>
        <taxon>Pentapetalae</taxon>
        <taxon>rosids</taxon>
        <taxon>fabids</taxon>
        <taxon>Malpighiales</taxon>
        <taxon>Linaceae</taxon>
        <taxon>Linum</taxon>
    </lineage>
</organism>
<evidence type="ECO:0000256" key="1">
    <source>
        <dbReference type="ARBA" id="ARBA00006484"/>
    </source>
</evidence>
<protein>
    <recommendedName>
        <fullName evidence="5">Short-chain dehydrogenase/reductase</fullName>
        <ecNumber evidence="5">1.1.1.-</ecNumber>
    </recommendedName>
</protein>